<evidence type="ECO:0000313" key="1">
    <source>
        <dbReference type="EMBL" id="KAE8404083.1"/>
    </source>
</evidence>
<dbReference type="Proteomes" id="UP000325579">
    <property type="component" value="Unassembled WGS sequence"/>
</dbReference>
<dbReference type="AlphaFoldDB" id="A0A5N7DDJ9"/>
<evidence type="ECO:0000313" key="2">
    <source>
        <dbReference type="Proteomes" id="UP000325579"/>
    </source>
</evidence>
<accession>A0A5N6HN54</accession>
<gene>
    <name evidence="1" type="ORF">BDV37DRAFT_118315</name>
</gene>
<keyword evidence="2" id="KW-1185">Reference proteome</keyword>
<reference evidence="1 2" key="1">
    <citation type="submission" date="2019-04" db="EMBL/GenBank/DDBJ databases">
        <authorList>
            <consortium name="DOE Joint Genome Institute"/>
            <person name="Mondo S."/>
            <person name="Kjaerbolling I."/>
            <person name="Vesth T."/>
            <person name="Frisvad J.C."/>
            <person name="Nybo J.L."/>
            <person name="Theobald S."/>
            <person name="Kildgaard S."/>
            <person name="Isbrandt T."/>
            <person name="Kuo A."/>
            <person name="Sato A."/>
            <person name="Lyhne E.K."/>
            <person name="Kogle M.E."/>
            <person name="Wiebenga A."/>
            <person name="Kun R.S."/>
            <person name="Lubbers R.J."/>
            <person name="Makela M.R."/>
            <person name="Barry K."/>
            <person name="Chovatia M."/>
            <person name="Clum A."/>
            <person name="Daum C."/>
            <person name="Haridas S."/>
            <person name="He G."/>
            <person name="LaButti K."/>
            <person name="Lipzen A."/>
            <person name="Riley R."/>
            <person name="Salamov A."/>
            <person name="Simmons B.A."/>
            <person name="Magnuson J.K."/>
            <person name="Henrissat B."/>
            <person name="Mortensen U.H."/>
            <person name="Larsen T.O."/>
            <person name="Devries R.P."/>
            <person name="Grigoriev I.V."/>
            <person name="Machida M."/>
            <person name="Baker S.E."/>
            <person name="Andersen M.R."/>
            <person name="Cantor M.N."/>
            <person name="Hua S.X."/>
        </authorList>
    </citation>
    <scope>NUCLEOTIDE SEQUENCE [LARGE SCALE GENOMIC DNA]</scope>
    <source>
        <strain evidence="1 2">CBS 119388</strain>
    </source>
</reference>
<protein>
    <submittedName>
        <fullName evidence="1">Uncharacterized protein</fullName>
    </submittedName>
</protein>
<proteinExistence type="predicted"/>
<dbReference type="EMBL" id="ML736770">
    <property type="protein sequence ID" value="KAE8404083.1"/>
    <property type="molecule type" value="Genomic_DNA"/>
</dbReference>
<dbReference type="RefSeq" id="XP_031941402.1">
    <property type="nucleotide sequence ID" value="XM_032078534.1"/>
</dbReference>
<sequence>MVSPTFSLFLFIYYFLFLISCNPSYYQPQLALTVIIKPKRTLFLCYIMYLIWWEAIRPGYG</sequence>
<name>A0A5N7DDJ9_9EURO</name>
<dbReference type="GeneID" id="43663225"/>
<accession>A0A5N7DDJ9</accession>
<organism evidence="1 2">
    <name type="scientific">Aspergillus pseudonomiae</name>
    <dbReference type="NCBI Taxonomy" id="1506151"/>
    <lineage>
        <taxon>Eukaryota</taxon>
        <taxon>Fungi</taxon>
        <taxon>Dikarya</taxon>
        <taxon>Ascomycota</taxon>
        <taxon>Pezizomycotina</taxon>
        <taxon>Eurotiomycetes</taxon>
        <taxon>Eurotiomycetidae</taxon>
        <taxon>Eurotiales</taxon>
        <taxon>Aspergillaceae</taxon>
        <taxon>Aspergillus</taxon>
        <taxon>Aspergillus subgen. Circumdati</taxon>
    </lineage>
</organism>